<name>A0A382NSK6_9ZZZZ</name>
<evidence type="ECO:0000313" key="2">
    <source>
        <dbReference type="EMBL" id="SVC64159.1"/>
    </source>
</evidence>
<dbReference type="AlphaFoldDB" id="A0A382NSK6"/>
<proteinExistence type="predicted"/>
<feature type="compositionally biased region" description="Polar residues" evidence="1">
    <location>
        <begin position="14"/>
        <end position="25"/>
    </location>
</feature>
<dbReference type="EMBL" id="UINC01102490">
    <property type="protein sequence ID" value="SVC64159.1"/>
    <property type="molecule type" value="Genomic_DNA"/>
</dbReference>
<reference evidence="2" key="1">
    <citation type="submission" date="2018-05" db="EMBL/GenBank/DDBJ databases">
        <authorList>
            <person name="Lanie J.A."/>
            <person name="Ng W.-L."/>
            <person name="Kazmierczak K.M."/>
            <person name="Andrzejewski T.M."/>
            <person name="Davidsen T.M."/>
            <person name="Wayne K.J."/>
            <person name="Tettelin H."/>
            <person name="Glass J.I."/>
            <person name="Rusch D."/>
            <person name="Podicherti R."/>
            <person name="Tsui H.-C.T."/>
            <person name="Winkler M.E."/>
        </authorList>
    </citation>
    <scope>NUCLEOTIDE SEQUENCE</scope>
</reference>
<gene>
    <name evidence="2" type="ORF">METZ01_LOCUS317013</name>
</gene>
<feature type="non-terminal residue" evidence="2">
    <location>
        <position position="25"/>
    </location>
</feature>
<accession>A0A382NSK6</accession>
<protein>
    <submittedName>
        <fullName evidence="2">Uncharacterized protein</fullName>
    </submittedName>
</protein>
<evidence type="ECO:0000256" key="1">
    <source>
        <dbReference type="SAM" id="MobiDB-lite"/>
    </source>
</evidence>
<organism evidence="2">
    <name type="scientific">marine metagenome</name>
    <dbReference type="NCBI Taxonomy" id="408172"/>
    <lineage>
        <taxon>unclassified sequences</taxon>
        <taxon>metagenomes</taxon>
        <taxon>ecological metagenomes</taxon>
    </lineage>
</organism>
<feature type="region of interest" description="Disordered" evidence="1">
    <location>
        <begin position="1"/>
        <end position="25"/>
    </location>
</feature>
<sequence>MLFPSAAAAGRAITTKSQSGKPFWQ</sequence>